<accession>A0A840FH35</accession>
<evidence type="ECO:0000313" key="2">
    <source>
        <dbReference type="Proteomes" id="UP000524450"/>
    </source>
</evidence>
<protein>
    <submittedName>
        <fullName evidence="1">Uncharacterized protein</fullName>
    </submittedName>
</protein>
<name>A0A840FH35_9BURK</name>
<evidence type="ECO:0000313" key="1">
    <source>
        <dbReference type="EMBL" id="MBB4219475.1"/>
    </source>
</evidence>
<comment type="caution">
    <text evidence="1">The sequence shown here is derived from an EMBL/GenBank/DDBJ whole genome shotgun (WGS) entry which is preliminary data.</text>
</comment>
<proteinExistence type="predicted"/>
<sequence length="47" mass="5000">MMRKVVLVGDPPAGGRVLPYDGPMVDFFGHRPALLGGRAYCEVLGIA</sequence>
<gene>
    <name evidence="1" type="ORF">GGD71_000222</name>
</gene>
<organism evidence="1 2">
    <name type="scientific">Variovorax guangxiensis</name>
    <dbReference type="NCBI Taxonomy" id="1775474"/>
    <lineage>
        <taxon>Bacteria</taxon>
        <taxon>Pseudomonadati</taxon>
        <taxon>Pseudomonadota</taxon>
        <taxon>Betaproteobacteria</taxon>
        <taxon>Burkholderiales</taxon>
        <taxon>Comamonadaceae</taxon>
        <taxon>Variovorax</taxon>
    </lineage>
</organism>
<dbReference type="AlphaFoldDB" id="A0A840FH35"/>
<dbReference type="Proteomes" id="UP000524450">
    <property type="component" value="Unassembled WGS sequence"/>
</dbReference>
<dbReference type="EMBL" id="JACIFZ010000001">
    <property type="protein sequence ID" value="MBB4219475.1"/>
    <property type="molecule type" value="Genomic_DNA"/>
</dbReference>
<reference evidence="1 2" key="1">
    <citation type="submission" date="2020-08" db="EMBL/GenBank/DDBJ databases">
        <title>Genomic Encyclopedia of Type Strains, Phase IV (KMG-V): Genome sequencing to study the core and pangenomes of soil and plant-associated prokaryotes.</title>
        <authorList>
            <person name="Whitman W."/>
        </authorList>
    </citation>
    <scope>NUCLEOTIDE SEQUENCE [LARGE SCALE GENOMIC DNA]</scope>
    <source>
        <strain evidence="1 2">34/80</strain>
    </source>
</reference>